<sequence>MVPASRLYFSLVKIGDETCRAVPDGHELTATASVARVSGDRLLFFVPVATETEFYAGWEPEDYQRANARLHRTLRHRLREFRLHAERDAD</sequence>
<dbReference type="Proteomes" id="UP000543554">
    <property type="component" value="Unassembled WGS sequence"/>
</dbReference>
<keyword evidence="2" id="KW-1185">Reference proteome</keyword>
<proteinExistence type="predicted"/>
<accession>A0AA40VCK8</accession>
<evidence type="ECO:0000313" key="2">
    <source>
        <dbReference type="Proteomes" id="UP000543554"/>
    </source>
</evidence>
<dbReference type="EMBL" id="JACJIB010000007">
    <property type="protein sequence ID" value="MBA8915057.1"/>
    <property type="molecule type" value="Genomic_DNA"/>
</dbReference>
<comment type="caution">
    <text evidence="1">The sequence shown here is derived from an EMBL/GenBank/DDBJ whole genome shotgun (WGS) entry which is preliminary data.</text>
</comment>
<gene>
    <name evidence="1" type="ORF">HNR51_004153</name>
</gene>
<dbReference type="RefSeq" id="WP_108939642.1">
    <property type="nucleotide sequence ID" value="NZ_BPRF01000004.1"/>
</dbReference>
<protein>
    <submittedName>
        <fullName evidence="1">Uncharacterized protein</fullName>
    </submittedName>
</protein>
<evidence type="ECO:0000313" key="1">
    <source>
        <dbReference type="EMBL" id="MBA8915057.1"/>
    </source>
</evidence>
<organism evidence="1 2">
    <name type="scientific">Methylorubrum thiocyanatum</name>
    <dbReference type="NCBI Taxonomy" id="47958"/>
    <lineage>
        <taxon>Bacteria</taxon>
        <taxon>Pseudomonadati</taxon>
        <taxon>Pseudomonadota</taxon>
        <taxon>Alphaproteobacteria</taxon>
        <taxon>Hyphomicrobiales</taxon>
        <taxon>Methylobacteriaceae</taxon>
        <taxon>Methylorubrum</taxon>
    </lineage>
</organism>
<dbReference type="AlphaFoldDB" id="A0AA40VCK8"/>
<reference evidence="1 2" key="1">
    <citation type="submission" date="2020-08" db="EMBL/GenBank/DDBJ databases">
        <title>Genomic Encyclopedia of Type Strains, Phase IV (KMG-IV): sequencing the most valuable type-strain genomes for metagenomic binning, comparative biology and taxonomic classification.</title>
        <authorList>
            <person name="Goeker M."/>
        </authorList>
    </citation>
    <scope>NUCLEOTIDE SEQUENCE [LARGE SCALE GENOMIC DNA]</scope>
    <source>
        <strain evidence="1 2">DSM 11490</strain>
    </source>
</reference>
<name>A0AA40VCK8_9HYPH</name>